<reference evidence="4" key="1">
    <citation type="submission" date="2023-10" db="EMBL/GenBank/DDBJ databases">
        <title>Genome assembly of Pristionchus species.</title>
        <authorList>
            <person name="Yoshida K."/>
            <person name="Sommer R.J."/>
        </authorList>
    </citation>
    <scope>NUCLEOTIDE SEQUENCE</scope>
    <source>
        <strain evidence="4">RS0144</strain>
    </source>
</reference>
<dbReference type="InterPro" id="IPR027417">
    <property type="entry name" value="P-loop_NTPase"/>
</dbReference>
<feature type="non-terminal residue" evidence="4">
    <location>
        <position position="1"/>
    </location>
</feature>
<protein>
    <recommendedName>
        <fullName evidence="3">Sulfotransferase domain-containing protein</fullName>
    </recommendedName>
</protein>
<keyword evidence="5" id="KW-1185">Reference proteome</keyword>
<dbReference type="PANTHER" id="PTHR11783">
    <property type="entry name" value="SULFOTRANSFERASE SULT"/>
    <property type="match status" value="1"/>
</dbReference>
<comment type="similarity">
    <text evidence="1">Belongs to the sulfotransferase 1 family.</text>
</comment>
<sequence length="327" mass="37188">LLLLIQAIQINMSVCEPTVEQKSAYLINIPFSEVFGDNILPGMVASSQKILSLDDMELGPNDVVIASYPKSGTTWVSEVLSCIAFQGDTETLKGIRMDERVPWMELDDSKIRAMMPDSPLQSAVSAKGIFDAKKRLFFTHIYPEFLPKAVKEGRTKLVYVARNPKDNAVSFFHFHHSAKFLGNQTGLTWAEYFPLFASGHICCGSWFKHALAYWKFTRNNENAKFIVYEDMKKDLMSVMEDLEQFVGVPLTTELREKVVAHCSFGSMKDNKMTNRDGLLLFDDKGPKFMRKGIVGDWKNYFTVAQNEAFDELYKKELEGTGLTFEFE</sequence>
<dbReference type="Pfam" id="PF00685">
    <property type="entry name" value="Sulfotransfer_1"/>
    <property type="match status" value="1"/>
</dbReference>
<proteinExistence type="inferred from homology"/>
<evidence type="ECO:0000313" key="4">
    <source>
        <dbReference type="EMBL" id="GMS86184.1"/>
    </source>
</evidence>
<accession>A0AAV5T0V9</accession>
<evidence type="ECO:0000313" key="5">
    <source>
        <dbReference type="Proteomes" id="UP001432027"/>
    </source>
</evidence>
<evidence type="ECO:0000259" key="3">
    <source>
        <dbReference type="Pfam" id="PF00685"/>
    </source>
</evidence>
<gene>
    <name evidence="4" type="ORF">PENTCL1PPCAC_8359</name>
</gene>
<dbReference type="Gene3D" id="3.40.50.300">
    <property type="entry name" value="P-loop containing nucleotide triphosphate hydrolases"/>
    <property type="match status" value="1"/>
</dbReference>
<evidence type="ECO:0000256" key="1">
    <source>
        <dbReference type="ARBA" id="ARBA00005771"/>
    </source>
</evidence>
<organism evidence="4 5">
    <name type="scientific">Pristionchus entomophagus</name>
    <dbReference type="NCBI Taxonomy" id="358040"/>
    <lineage>
        <taxon>Eukaryota</taxon>
        <taxon>Metazoa</taxon>
        <taxon>Ecdysozoa</taxon>
        <taxon>Nematoda</taxon>
        <taxon>Chromadorea</taxon>
        <taxon>Rhabditida</taxon>
        <taxon>Rhabditina</taxon>
        <taxon>Diplogasteromorpha</taxon>
        <taxon>Diplogasteroidea</taxon>
        <taxon>Neodiplogasteridae</taxon>
        <taxon>Pristionchus</taxon>
    </lineage>
</organism>
<dbReference type="Proteomes" id="UP001432027">
    <property type="component" value="Unassembled WGS sequence"/>
</dbReference>
<dbReference type="GO" id="GO:0008146">
    <property type="term" value="F:sulfotransferase activity"/>
    <property type="evidence" value="ECO:0007669"/>
    <property type="project" value="InterPro"/>
</dbReference>
<dbReference type="AlphaFoldDB" id="A0AAV5T0V9"/>
<evidence type="ECO:0000256" key="2">
    <source>
        <dbReference type="ARBA" id="ARBA00022679"/>
    </source>
</evidence>
<keyword evidence="2" id="KW-0808">Transferase</keyword>
<dbReference type="InterPro" id="IPR000863">
    <property type="entry name" value="Sulfotransferase_dom"/>
</dbReference>
<dbReference type="SUPFAM" id="SSF52540">
    <property type="entry name" value="P-loop containing nucleoside triphosphate hydrolases"/>
    <property type="match status" value="1"/>
</dbReference>
<comment type="caution">
    <text evidence="4">The sequence shown here is derived from an EMBL/GenBank/DDBJ whole genome shotgun (WGS) entry which is preliminary data.</text>
</comment>
<feature type="domain" description="Sulfotransferase" evidence="3">
    <location>
        <begin position="60"/>
        <end position="321"/>
    </location>
</feature>
<name>A0AAV5T0V9_9BILA</name>
<dbReference type="EMBL" id="BTSX01000002">
    <property type="protein sequence ID" value="GMS86184.1"/>
    <property type="molecule type" value="Genomic_DNA"/>
</dbReference>